<reference evidence="1" key="2">
    <citation type="journal article" date="2020" name="Nat. Commun.">
        <title>Large-scale genome sequencing of mycorrhizal fungi provides insights into the early evolution of symbiotic traits.</title>
        <authorList>
            <person name="Miyauchi S."/>
            <person name="Kiss E."/>
            <person name="Kuo A."/>
            <person name="Drula E."/>
            <person name="Kohler A."/>
            <person name="Sanchez-Garcia M."/>
            <person name="Morin E."/>
            <person name="Andreopoulos B."/>
            <person name="Barry K.W."/>
            <person name="Bonito G."/>
            <person name="Buee M."/>
            <person name="Carver A."/>
            <person name="Chen C."/>
            <person name="Cichocki N."/>
            <person name="Clum A."/>
            <person name="Culley D."/>
            <person name="Crous P.W."/>
            <person name="Fauchery L."/>
            <person name="Girlanda M."/>
            <person name="Hayes R.D."/>
            <person name="Keri Z."/>
            <person name="LaButti K."/>
            <person name="Lipzen A."/>
            <person name="Lombard V."/>
            <person name="Magnuson J."/>
            <person name="Maillard F."/>
            <person name="Murat C."/>
            <person name="Nolan M."/>
            <person name="Ohm R.A."/>
            <person name="Pangilinan J."/>
            <person name="Pereira M.F."/>
            <person name="Perotto S."/>
            <person name="Peter M."/>
            <person name="Pfister S."/>
            <person name="Riley R."/>
            <person name="Sitrit Y."/>
            <person name="Stielow J.B."/>
            <person name="Szollosi G."/>
            <person name="Zifcakova L."/>
            <person name="Stursova M."/>
            <person name="Spatafora J.W."/>
            <person name="Tedersoo L."/>
            <person name="Vaario L.M."/>
            <person name="Yamada A."/>
            <person name="Yan M."/>
            <person name="Wang P."/>
            <person name="Xu J."/>
            <person name="Bruns T."/>
            <person name="Baldrian P."/>
            <person name="Vilgalys R."/>
            <person name="Dunand C."/>
            <person name="Henrissat B."/>
            <person name="Grigoriev I.V."/>
            <person name="Hibbett D."/>
            <person name="Nagy L.G."/>
            <person name="Martin F.M."/>
        </authorList>
    </citation>
    <scope>NUCLEOTIDE SEQUENCE</scope>
    <source>
        <strain evidence="1">BED1</strain>
    </source>
</reference>
<protein>
    <submittedName>
        <fullName evidence="1">Uncharacterized protein</fullName>
    </submittedName>
</protein>
<evidence type="ECO:0000313" key="1">
    <source>
        <dbReference type="EMBL" id="KAF8451170.1"/>
    </source>
</evidence>
<keyword evidence="2" id="KW-1185">Reference proteome</keyword>
<dbReference type="EMBL" id="WHUW01000002">
    <property type="protein sequence ID" value="KAF8451170.1"/>
    <property type="molecule type" value="Genomic_DNA"/>
</dbReference>
<organism evidence="1 2">
    <name type="scientific">Boletus edulis BED1</name>
    <dbReference type="NCBI Taxonomy" id="1328754"/>
    <lineage>
        <taxon>Eukaryota</taxon>
        <taxon>Fungi</taxon>
        <taxon>Dikarya</taxon>
        <taxon>Basidiomycota</taxon>
        <taxon>Agaricomycotina</taxon>
        <taxon>Agaricomycetes</taxon>
        <taxon>Agaricomycetidae</taxon>
        <taxon>Boletales</taxon>
        <taxon>Boletineae</taxon>
        <taxon>Boletaceae</taxon>
        <taxon>Boletoideae</taxon>
        <taxon>Boletus</taxon>
    </lineage>
</organism>
<dbReference type="AlphaFoldDB" id="A0AAD4C7H8"/>
<sequence>MGLQMMGSVANGLGLQPEHLTALDVYEADEPDTFVDEIEATQVTWVDAFSSDEEEEVDDSL</sequence>
<gene>
    <name evidence="1" type="ORF">L210DRAFT_3640245</name>
</gene>
<accession>A0AAD4C7H8</accession>
<proteinExistence type="predicted"/>
<reference evidence="1" key="1">
    <citation type="submission" date="2019-10" db="EMBL/GenBank/DDBJ databases">
        <authorList>
            <consortium name="DOE Joint Genome Institute"/>
            <person name="Kuo A."/>
            <person name="Miyauchi S."/>
            <person name="Kiss E."/>
            <person name="Drula E."/>
            <person name="Kohler A."/>
            <person name="Sanchez-Garcia M."/>
            <person name="Andreopoulos B."/>
            <person name="Barry K.W."/>
            <person name="Bonito G."/>
            <person name="Buee M."/>
            <person name="Carver A."/>
            <person name="Chen C."/>
            <person name="Cichocki N."/>
            <person name="Clum A."/>
            <person name="Culley D."/>
            <person name="Crous P.W."/>
            <person name="Fauchery L."/>
            <person name="Girlanda M."/>
            <person name="Hayes R."/>
            <person name="Keri Z."/>
            <person name="LaButti K."/>
            <person name="Lipzen A."/>
            <person name="Lombard V."/>
            <person name="Magnuson J."/>
            <person name="Maillard F."/>
            <person name="Morin E."/>
            <person name="Murat C."/>
            <person name="Nolan M."/>
            <person name="Ohm R."/>
            <person name="Pangilinan J."/>
            <person name="Pereira M."/>
            <person name="Perotto S."/>
            <person name="Peter M."/>
            <person name="Riley R."/>
            <person name="Sitrit Y."/>
            <person name="Stielow B."/>
            <person name="Szollosi G."/>
            <person name="Zifcakova L."/>
            <person name="Stursova M."/>
            <person name="Spatafora J.W."/>
            <person name="Tedersoo L."/>
            <person name="Vaario L.-M."/>
            <person name="Yamada A."/>
            <person name="Yan M."/>
            <person name="Wang P."/>
            <person name="Xu J."/>
            <person name="Bruns T."/>
            <person name="Baldrian P."/>
            <person name="Vilgalys R."/>
            <person name="Henrissat B."/>
            <person name="Grigoriev I.V."/>
            <person name="Hibbett D."/>
            <person name="Nagy L.G."/>
            <person name="Martin F.M."/>
        </authorList>
    </citation>
    <scope>NUCLEOTIDE SEQUENCE</scope>
    <source>
        <strain evidence="1">BED1</strain>
    </source>
</reference>
<name>A0AAD4C7H8_BOLED</name>
<dbReference type="Proteomes" id="UP001194468">
    <property type="component" value="Unassembled WGS sequence"/>
</dbReference>
<comment type="caution">
    <text evidence="1">The sequence shown here is derived from an EMBL/GenBank/DDBJ whole genome shotgun (WGS) entry which is preliminary data.</text>
</comment>
<evidence type="ECO:0000313" key="2">
    <source>
        <dbReference type="Proteomes" id="UP001194468"/>
    </source>
</evidence>